<dbReference type="Gene3D" id="3.40.80.10">
    <property type="entry name" value="Peptidoglycan recognition protein-like"/>
    <property type="match status" value="1"/>
</dbReference>
<dbReference type="OrthoDB" id="514320at2"/>
<dbReference type="SUPFAM" id="SSF55846">
    <property type="entry name" value="N-acetylmuramoyl-L-alanine amidase-like"/>
    <property type="match status" value="1"/>
</dbReference>
<dbReference type="InterPro" id="IPR006619">
    <property type="entry name" value="PGRP_domain_met/bac"/>
</dbReference>
<dbReference type="CDD" id="cd06583">
    <property type="entry name" value="PGRP"/>
    <property type="match status" value="1"/>
</dbReference>
<dbReference type="InterPro" id="IPR002502">
    <property type="entry name" value="Amidase_domain"/>
</dbReference>
<feature type="domain" description="N-acetylmuramoyl-L-alanine amidase" evidence="2">
    <location>
        <begin position="60"/>
        <end position="210"/>
    </location>
</feature>
<dbReference type="Pfam" id="PF01510">
    <property type="entry name" value="Amidase_2"/>
    <property type="match status" value="1"/>
</dbReference>
<evidence type="ECO:0000313" key="4">
    <source>
        <dbReference type="EMBL" id="RZT89156.1"/>
    </source>
</evidence>
<dbReference type="PANTHER" id="PTHR11022:SF41">
    <property type="entry name" value="PEPTIDOGLYCAN-RECOGNITION PROTEIN LC-RELATED"/>
    <property type="match status" value="1"/>
</dbReference>
<dbReference type="Proteomes" id="UP000291591">
    <property type="component" value="Unassembled WGS sequence"/>
</dbReference>
<dbReference type="AlphaFoldDB" id="A0A4Q7V423"/>
<reference evidence="4 5" key="1">
    <citation type="submission" date="2019-02" db="EMBL/GenBank/DDBJ databases">
        <title>Sequencing the genomes of 1000 actinobacteria strains.</title>
        <authorList>
            <person name="Klenk H.-P."/>
        </authorList>
    </citation>
    <scope>NUCLEOTIDE SEQUENCE [LARGE SCALE GENOMIC DNA]</scope>
    <source>
        <strain evidence="4 5">DSM 45779</strain>
    </source>
</reference>
<dbReference type="SMART" id="SM00644">
    <property type="entry name" value="Ami_2"/>
    <property type="match status" value="1"/>
</dbReference>
<dbReference type="SUPFAM" id="SSF47090">
    <property type="entry name" value="PGBD-like"/>
    <property type="match status" value="1"/>
</dbReference>
<dbReference type="SMART" id="SM00701">
    <property type="entry name" value="PGRP"/>
    <property type="match status" value="1"/>
</dbReference>
<comment type="similarity">
    <text evidence="1">Belongs to the N-acetylmuramoyl-L-alanine amidase 2 family.</text>
</comment>
<dbReference type="GO" id="GO:0008270">
    <property type="term" value="F:zinc ion binding"/>
    <property type="evidence" value="ECO:0007669"/>
    <property type="project" value="InterPro"/>
</dbReference>
<evidence type="ECO:0000256" key="1">
    <source>
        <dbReference type="ARBA" id="ARBA00007553"/>
    </source>
</evidence>
<accession>A0A4Q7V423</accession>
<dbReference type="InterPro" id="IPR036505">
    <property type="entry name" value="Amidase/PGRP_sf"/>
</dbReference>
<dbReference type="GO" id="GO:0008745">
    <property type="term" value="F:N-acetylmuramoyl-L-alanine amidase activity"/>
    <property type="evidence" value="ECO:0007669"/>
    <property type="project" value="InterPro"/>
</dbReference>
<dbReference type="Gene3D" id="1.10.101.10">
    <property type="entry name" value="PGBD-like superfamily/PGBD"/>
    <property type="match status" value="1"/>
</dbReference>
<dbReference type="InterPro" id="IPR036365">
    <property type="entry name" value="PGBD-like_sf"/>
</dbReference>
<dbReference type="EMBL" id="SHKL01000001">
    <property type="protein sequence ID" value="RZT89156.1"/>
    <property type="molecule type" value="Genomic_DNA"/>
</dbReference>
<dbReference type="InterPro" id="IPR002477">
    <property type="entry name" value="Peptidoglycan-bd-like"/>
</dbReference>
<feature type="domain" description="Peptidoglycan recognition protein family" evidence="3">
    <location>
        <begin position="50"/>
        <end position="204"/>
    </location>
</feature>
<gene>
    <name evidence="4" type="ORF">EV383_6115</name>
</gene>
<evidence type="ECO:0000313" key="5">
    <source>
        <dbReference type="Proteomes" id="UP000291591"/>
    </source>
</evidence>
<protein>
    <submittedName>
        <fullName evidence="4">Putative peptidoglycan binding protein</fullName>
    </submittedName>
</protein>
<keyword evidence="5" id="KW-1185">Reference proteome</keyword>
<sequence>MDGARLTRRGVLAAGLAVGTASLLPGPERADRFVRTGAEGPPLTEGAPAPYIVNCPSWGARRPSSPVKIWDRRPIRILVHHTATPNVGDQSRGAGDRLARAIQNYHMNHNGWLDSGQHFTISRGGVVLEGRSLSLGVLNEGRRQVEGAHCTGQNVVAIGIENEGTYTGVDPTPALWNSLRATCAYICSRYGIAPTELYGHRDYKNTACPGDRLYRMLPRLRAEVGATLGRRVSRTEAEKASWPLLRLGDSGPDVTAAQYLLRDAGATTTEPTGRFDEGTADAVRTFQVAHRAEDVNGILGGESWPELARTVSRGPGRNGGDAWRAVDTLAEHRRVESVPDRVTAPTWQRLLGTGGTAVRPVTDPPGTARR</sequence>
<dbReference type="GO" id="GO:0009253">
    <property type="term" value="P:peptidoglycan catabolic process"/>
    <property type="evidence" value="ECO:0007669"/>
    <property type="project" value="InterPro"/>
</dbReference>
<name>A0A4Q7V423_PSEST</name>
<dbReference type="InterPro" id="IPR015510">
    <property type="entry name" value="PGRP"/>
</dbReference>
<dbReference type="RefSeq" id="WP_130293497.1">
    <property type="nucleotide sequence ID" value="NZ_SHKL01000001.1"/>
</dbReference>
<evidence type="ECO:0000259" key="3">
    <source>
        <dbReference type="SMART" id="SM00701"/>
    </source>
</evidence>
<evidence type="ECO:0000259" key="2">
    <source>
        <dbReference type="SMART" id="SM00644"/>
    </source>
</evidence>
<dbReference type="Pfam" id="PF01471">
    <property type="entry name" value="PG_binding_1"/>
    <property type="match status" value="1"/>
</dbReference>
<comment type="caution">
    <text evidence="4">The sequence shown here is derived from an EMBL/GenBank/DDBJ whole genome shotgun (WGS) entry which is preliminary data.</text>
</comment>
<organism evidence="4 5">
    <name type="scientific">Pseudonocardia sediminis</name>
    <dbReference type="NCBI Taxonomy" id="1397368"/>
    <lineage>
        <taxon>Bacteria</taxon>
        <taxon>Bacillati</taxon>
        <taxon>Actinomycetota</taxon>
        <taxon>Actinomycetes</taxon>
        <taxon>Pseudonocardiales</taxon>
        <taxon>Pseudonocardiaceae</taxon>
        <taxon>Pseudonocardia</taxon>
    </lineage>
</organism>
<dbReference type="InterPro" id="IPR036366">
    <property type="entry name" value="PGBDSf"/>
</dbReference>
<proteinExistence type="inferred from homology"/>
<dbReference type="PANTHER" id="PTHR11022">
    <property type="entry name" value="PEPTIDOGLYCAN RECOGNITION PROTEIN"/>
    <property type="match status" value="1"/>
</dbReference>